<accession>A0A2K8U7X1</accession>
<dbReference type="KEGG" id="tsy:THSYN_09430"/>
<dbReference type="EMBL" id="CP020370">
    <property type="protein sequence ID" value="AUB81151.1"/>
    <property type="molecule type" value="Genomic_DNA"/>
</dbReference>
<sequence>MALADLIVSLWGDQAASRFLCSGVHVAPGHILTVAHAFEDLAPDGQTFVCQLPGQHGAKAATLLARHTTLDAAIFKLTKPIGDLRLPLPDAIGAQEGRRPWFHAIDPDTHDVVSLDHGCIGDYDGQHCEYVVAPQTAHGYSGGLLAVGEQPLGLLNCRIENEPIARAIALAQLRPWIAFHIDRPQGPDDQAGPDYEALAALLGLRALQLLANPGTADLRRLGGFPRRAGELVGCPPRDCFETLVPDLHQATQDCLDAWRTLGVPVPRNFKADCHALLGELLKGAVDRQGRTPGELAELAAATPDRMFVACRTLGAAATVYCSITDIPLRLAEPKGALDLHGGSVIDLTDLAQGVGPDAERDAFDAVWLSYKGTPVPVDFGNGEQRLPYLKNLMSHIDMKRRLYRDDPRFLVARGPREWLHGVGLASAGERLRIGLVIHAAGSDYAYLAVEEDLLINLACEYLQLLERP</sequence>
<evidence type="ECO:0000313" key="2">
    <source>
        <dbReference type="Proteomes" id="UP000232638"/>
    </source>
</evidence>
<dbReference type="InterPro" id="IPR009003">
    <property type="entry name" value="Peptidase_S1_PA"/>
</dbReference>
<dbReference type="OrthoDB" id="9838130at2"/>
<name>A0A2K8U7X1_9GAMM</name>
<keyword evidence="2" id="KW-1185">Reference proteome</keyword>
<proteinExistence type="predicted"/>
<reference evidence="1 2" key="1">
    <citation type="submission" date="2017-03" db="EMBL/GenBank/DDBJ databases">
        <title>Complete genome sequence of Candidatus 'Thiodictyon syntrophicum' sp. nov. strain Cad16T, a photolithoautotroph purple sulfur bacterium isolated from an alpine meromictic lake.</title>
        <authorList>
            <person name="Luedin S.M."/>
            <person name="Pothier J.F."/>
            <person name="Danza F."/>
            <person name="Storelli N."/>
            <person name="Wittwer M."/>
            <person name="Tonolla M."/>
        </authorList>
    </citation>
    <scope>NUCLEOTIDE SEQUENCE [LARGE SCALE GENOMIC DNA]</scope>
    <source>
        <strain evidence="1 2">Cad16T</strain>
    </source>
</reference>
<organism evidence="1 2">
    <name type="scientific">Candidatus Thiodictyon syntrophicum</name>
    <dbReference type="NCBI Taxonomy" id="1166950"/>
    <lineage>
        <taxon>Bacteria</taxon>
        <taxon>Pseudomonadati</taxon>
        <taxon>Pseudomonadota</taxon>
        <taxon>Gammaproteobacteria</taxon>
        <taxon>Chromatiales</taxon>
        <taxon>Chromatiaceae</taxon>
        <taxon>Thiodictyon</taxon>
    </lineage>
</organism>
<dbReference type="SUPFAM" id="SSF50494">
    <property type="entry name" value="Trypsin-like serine proteases"/>
    <property type="match status" value="1"/>
</dbReference>
<dbReference type="AlphaFoldDB" id="A0A2K8U7X1"/>
<gene>
    <name evidence="1" type="ORF">THSYN_09430</name>
</gene>
<evidence type="ECO:0000313" key="1">
    <source>
        <dbReference type="EMBL" id="AUB81151.1"/>
    </source>
</evidence>
<dbReference type="Proteomes" id="UP000232638">
    <property type="component" value="Chromosome"/>
</dbReference>
<protein>
    <recommendedName>
        <fullName evidence="3">Peptidase S1 domain-containing protein</fullName>
    </recommendedName>
</protein>
<evidence type="ECO:0008006" key="3">
    <source>
        <dbReference type="Google" id="ProtNLM"/>
    </source>
</evidence>
<dbReference type="RefSeq" id="WP_100918928.1">
    <property type="nucleotide sequence ID" value="NZ_CP020370.1"/>
</dbReference>